<protein>
    <submittedName>
        <fullName evidence="2">Uncharacterized protein</fullName>
    </submittedName>
</protein>
<dbReference type="OrthoDB" id="5213862at2759"/>
<evidence type="ECO:0000313" key="3">
    <source>
        <dbReference type="Proteomes" id="UP000258309"/>
    </source>
</evidence>
<gene>
    <name evidence="2" type="ORF">B7463_g10404</name>
</gene>
<organism evidence="2 3">
    <name type="scientific">Scytalidium lignicola</name>
    <name type="common">Hyphomycete</name>
    <dbReference type="NCBI Taxonomy" id="5539"/>
    <lineage>
        <taxon>Eukaryota</taxon>
        <taxon>Fungi</taxon>
        <taxon>Dikarya</taxon>
        <taxon>Ascomycota</taxon>
        <taxon>Pezizomycotina</taxon>
        <taxon>Leotiomycetes</taxon>
        <taxon>Leotiomycetes incertae sedis</taxon>
        <taxon>Scytalidium</taxon>
    </lineage>
</organism>
<feature type="compositionally biased region" description="Polar residues" evidence="1">
    <location>
        <begin position="532"/>
        <end position="547"/>
    </location>
</feature>
<name>A0A3E2GXP6_SCYLI</name>
<sequence>MLSEPRQPDAGGLFESTAAKPEPLRIFKHGKTISNCSITWESESGSTELGSLDSIGVNRKSRMSFANDARLDIRKTRRVRGAVTDSLFEPSQPHFNTPYPMASLTRTESDCDDTDITPKARKYSQKAKDIESYLQSQHSYHPISPFSCDATPSKPQARRFSLAKSFISKTIGRSGKGPKTTHRANLTYSKNSLNLGLSHHKARRGDSSKGTIDSIDTSDSFEMQNLSSTEIGNGSRACSFNTGPPSISERLSTPDLQLPLMLCPKITVTPEFESADNTCCSVWAGIEISGILQNVDGNTGPDIPKLITSSQGIPDYGRLYSMLIDLTPGEGCLIEELIGSLYESVSIKLGQTRLILVKVRLCNVSCSFPPVKTSPVALIAHLESHLGDIVTPYLNVKLTYKHSAFTAQSESTNETDMGILSQNTRIRTVATAVIKRHDPQSTWVPQSSRSFSSDPGENRLIRLVESYLPNEDAMEAIRRLSGENGQGGIGVTGSTALRVRFCKSRDTISTPPPCNTRSPLSESQFEEEEGSVPSTSVSSHTYYQRQTDPARRIWSEMRKASRGACGSPGGSRFNLEQDGGCLSPVATPSILSDDVENTPRMTNNKENKPLMTSAIREERHKIRQMALRNKRSIGADTLRSIAPSVVPQTNARKRSGGVVATKGLGGLGLNMGISSGKIWGLGMPWW</sequence>
<evidence type="ECO:0000313" key="2">
    <source>
        <dbReference type="EMBL" id="RFU25935.1"/>
    </source>
</evidence>
<dbReference type="EMBL" id="NCSJ02000295">
    <property type="protein sequence ID" value="RFU25935.1"/>
    <property type="molecule type" value="Genomic_DNA"/>
</dbReference>
<reference evidence="2 3" key="1">
    <citation type="submission" date="2018-05" db="EMBL/GenBank/DDBJ databases">
        <title>Draft genome sequence of Scytalidium lignicola DSM 105466, a ubiquitous saprotrophic fungus.</title>
        <authorList>
            <person name="Buettner E."/>
            <person name="Gebauer A.M."/>
            <person name="Hofrichter M."/>
            <person name="Liers C."/>
            <person name="Kellner H."/>
        </authorList>
    </citation>
    <scope>NUCLEOTIDE SEQUENCE [LARGE SCALE GENOMIC DNA]</scope>
    <source>
        <strain evidence="2 3">DSM 105466</strain>
    </source>
</reference>
<evidence type="ECO:0000256" key="1">
    <source>
        <dbReference type="SAM" id="MobiDB-lite"/>
    </source>
</evidence>
<dbReference type="OMA" id="SAWSPRN"/>
<feature type="region of interest" description="Disordered" evidence="1">
    <location>
        <begin position="1"/>
        <end position="20"/>
    </location>
</feature>
<accession>A0A3E2GXP6</accession>
<feature type="non-terminal residue" evidence="2">
    <location>
        <position position="1"/>
    </location>
</feature>
<feature type="region of interest" description="Disordered" evidence="1">
    <location>
        <begin position="88"/>
        <end position="116"/>
    </location>
</feature>
<comment type="caution">
    <text evidence="2">The sequence shown here is derived from an EMBL/GenBank/DDBJ whole genome shotgun (WGS) entry which is preliminary data.</text>
</comment>
<feature type="region of interest" description="Disordered" evidence="1">
    <location>
        <begin position="505"/>
        <end position="550"/>
    </location>
</feature>
<feature type="non-terminal residue" evidence="2">
    <location>
        <position position="686"/>
    </location>
</feature>
<dbReference type="AlphaFoldDB" id="A0A3E2GXP6"/>
<dbReference type="Proteomes" id="UP000258309">
    <property type="component" value="Unassembled WGS sequence"/>
</dbReference>
<proteinExistence type="predicted"/>
<keyword evidence="3" id="KW-1185">Reference proteome</keyword>